<accession>A0A1J7IDG4</accession>
<evidence type="ECO:0000256" key="2">
    <source>
        <dbReference type="SAM" id="MobiDB-lite"/>
    </source>
</evidence>
<dbReference type="InterPro" id="IPR001138">
    <property type="entry name" value="Zn2Cys6_DnaBD"/>
</dbReference>
<dbReference type="OrthoDB" id="416217at2759"/>
<dbReference type="AlphaFoldDB" id="A0A1J7IDG4"/>
<dbReference type="PANTHER" id="PTHR47784">
    <property type="entry name" value="STEROL UPTAKE CONTROL PROTEIN 2"/>
    <property type="match status" value="1"/>
</dbReference>
<reference evidence="4 5" key="1">
    <citation type="submission" date="2016-10" db="EMBL/GenBank/DDBJ databases">
        <title>Draft genome sequence of Coniochaeta ligniaria NRRL30616, a lignocellulolytic fungus for bioabatement of inhibitors in plant biomass hydrolysates.</title>
        <authorList>
            <consortium name="DOE Joint Genome Institute"/>
            <person name="Jimenez D.J."/>
            <person name="Hector R.E."/>
            <person name="Riley R."/>
            <person name="Sun H."/>
            <person name="Grigoriev I.V."/>
            <person name="Van Elsas J.D."/>
            <person name="Nichols N.N."/>
        </authorList>
    </citation>
    <scope>NUCLEOTIDE SEQUENCE [LARGE SCALE GENOMIC DNA]</scope>
    <source>
        <strain evidence="4 5">NRRL 30616</strain>
    </source>
</reference>
<gene>
    <name evidence="4" type="ORF">CONLIGDRAFT_648368</name>
</gene>
<evidence type="ECO:0000259" key="3">
    <source>
        <dbReference type="PROSITE" id="PS50048"/>
    </source>
</evidence>
<keyword evidence="1" id="KW-0539">Nucleus</keyword>
<feature type="compositionally biased region" description="Low complexity" evidence="2">
    <location>
        <begin position="320"/>
        <end position="338"/>
    </location>
</feature>
<dbReference type="SUPFAM" id="SSF57701">
    <property type="entry name" value="Zn2/Cys6 DNA-binding domain"/>
    <property type="match status" value="1"/>
</dbReference>
<feature type="region of interest" description="Disordered" evidence="2">
    <location>
        <begin position="287"/>
        <end position="338"/>
    </location>
</feature>
<dbReference type="InParanoid" id="A0A1J7IDG4"/>
<proteinExistence type="predicted"/>
<dbReference type="EMBL" id="KV875102">
    <property type="protein sequence ID" value="OIW25331.1"/>
    <property type="molecule type" value="Genomic_DNA"/>
</dbReference>
<dbReference type="SMART" id="SM00066">
    <property type="entry name" value="GAL4"/>
    <property type="match status" value="1"/>
</dbReference>
<dbReference type="InterPro" id="IPR036864">
    <property type="entry name" value="Zn2-C6_fun-type_DNA-bd_sf"/>
</dbReference>
<dbReference type="PANTHER" id="PTHR47784:SF5">
    <property type="entry name" value="STEROL UPTAKE CONTROL PROTEIN 2"/>
    <property type="match status" value="1"/>
</dbReference>
<feature type="domain" description="Zn(2)-C6 fungal-type" evidence="3">
    <location>
        <begin position="44"/>
        <end position="71"/>
    </location>
</feature>
<dbReference type="PROSITE" id="PS50048">
    <property type="entry name" value="ZN2_CY6_FUNGAL_2"/>
    <property type="match status" value="1"/>
</dbReference>
<evidence type="ECO:0000313" key="4">
    <source>
        <dbReference type="EMBL" id="OIW25331.1"/>
    </source>
</evidence>
<evidence type="ECO:0000313" key="5">
    <source>
        <dbReference type="Proteomes" id="UP000182658"/>
    </source>
</evidence>
<dbReference type="GO" id="GO:0008270">
    <property type="term" value="F:zinc ion binding"/>
    <property type="evidence" value="ECO:0007669"/>
    <property type="project" value="InterPro"/>
</dbReference>
<dbReference type="InterPro" id="IPR053157">
    <property type="entry name" value="Sterol_Uptake_Regulator"/>
</dbReference>
<dbReference type="Proteomes" id="UP000182658">
    <property type="component" value="Unassembled WGS sequence"/>
</dbReference>
<dbReference type="STRING" id="1408157.A0A1J7IDG4"/>
<dbReference type="PROSITE" id="PS00463">
    <property type="entry name" value="ZN2_CY6_FUNGAL_1"/>
    <property type="match status" value="1"/>
</dbReference>
<feature type="region of interest" description="Disordered" evidence="2">
    <location>
        <begin position="70"/>
        <end position="91"/>
    </location>
</feature>
<dbReference type="Pfam" id="PF00172">
    <property type="entry name" value="Zn_clus"/>
    <property type="match status" value="1"/>
</dbReference>
<dbReference type="GO" id="GO:0001228">
    <property type="term" value="F:DNA-binding transcription activator activity, RNA polymerase II-specific"/>
    <property type="evidence" value="ECO:0007669"/>
    <property type="project" value="TreeGrafter"/>
</dbReference>
<name>A0A1J7IDG4_9PEZI</name>
<dbReference type="Gene3D" id="4.10.240.10">
    <property type="entry name" value="Zn(2)-C6 fungal-type DNA-binding domain"/>
    <property type="match status" value="1"/>
</dbReference>
<dbReference type="CDD" id="cd00067">
    <property type="entry name" value="GAL4"/>
    <property type="match status" value="1"/>
</dbReference>
<protein>
    <recommendedName>
        <fullName evidence="3">Zn(2)-C6 fungal-type domain-containing protein</fullName>
    </recommendedName>
</protein>
<keyword evidence="5" id="KW-1185">Reference proteome</keyword>
<sequence length="505" mass="57439">MRASDLEKFSNLFLFLDGDQAVVKSYGQQDKERAKRPHTKSRNGCLACKRRRVKCDERLPCGHCVNRREKCERPGPRPQAKVEVPQQPSSPSHHVNILHIELFNHFEKVTQFTLAFPEIWETMLQESFKHEYLMHAILATAAKHMSVLRPQYPRYAEAAIVLLNKSIQSFRGTLDTPITHDNCEARLGTSTLINYIMWTELGFLEGQSILTDPEAGGLDMSKDLLFLLGSGVRQVFYSAFPIFKEHDSPFIAVGKYHPCDNLQEEADKRGTKWREIMRRLIYLFDDPSYQGSPNQPPSPSTQEASPSPCVMDLDTSAFQSPETHSSSSAAASPSGPVSEWTESCNEDYLQRIIERTKGPVSGCTASCDEDYLQRIIERTDNSARSTRYILDSRTARSIYERISQRLAVLVSFIPEDGSEMVPLPVERQLDIERYCFSFPTLCIGPFLPLILENDSRALVVLYHTYRAANRLLPFDKTWWAVERAATMEKLTLVELKARGLSADLY</sequence>
<evidence type="ECO:0000256" key="1">
    <source>
        <dbReference type="ARBA" id="ARBA00023242"/>
    </source>
</evidence>
<organism evidence="4 5">
    <name type="scientific">Coniochaeta ligniaria NRRL 30616</name>
    <dbReference type="NCBI Taxonomy" id="1408157"/>
    <lineage>
        <taxon>Eukaryota</taxon>
        <taxon>Fungi</taxon>
        <taxon>Dikarya</taxon>
        <taxon>Ascomycota</taxon>
        <taxon>Pezizomycotina</taxon>
        <taxon>Sordariomycetes</taxon>
        <taxon>Sordariomycetidae</taxon>
        <taxon>Coniochaetales</taxon>
        <taxon>Coniochaetaceae</taxon>
        <taxon>Coniochaeta</taxon>
    </lineage>
</organism>